<dbReference type="Gene3D" id="2.60.40.2030">
    <property type="match status" value="7"/>
</dbReference>
<keyword evidence="9" id="KW-1185">Reference proteome</keyword>
<feature type="domain" description="Calx-beta" evidence="7">
    <location>
        <begin position="2026"/>
        <end position="2126"/>
    </location>
</feature>
<dbReference type="InterPro" id="IPR028974">
    <property type="entry name" value="TSP_type-3_rpt"/>
</dbReference>
<dbReference type="PANTHER" id="PTHR11878:SF65">
    <property type="entry name" value="NA_CA-EXCHANGE PROTEIN, ISOFORM G"/>
    <property type="match status" value="1"/>
</dbReference>
<dbReference type="GO" id="GO:0016020">
    <property type="term" value="C:membrane"/>
    <property type="evidence" value="ECO:0007669"/>
    <property type="project" value="InterPro"/>
</dbReference>
<dbReference type="Pfam" id="PF13585">
    <property type="entry name" value="CHU_C"/>
    <property type="match status" value="1"/>
</dbReference>
<keyword evidence="1 6" id="KW-0732">Signal</keyword>
<evidence type="ECO:0000256" key="2">
    <source>
        <dbReference type="ARBA" id="ARBA00022737"/>
    </source>
</evidence>
<dbReference type="InterPro" id="IPR051171">
    <property type="entry name" value="CaCA"/>
</dbReference>
<feature type="domain" description="Calx-beta" evidence="7">
    <location>
        <begin position="2140"/>
        <end position="2246"/>
    </location>
</feature>
<dbReference type="Pfam" id="PF03160">
    <property type="entry name" value="Calx-beta"/>
    <property type="match status" value="5"/>
</dbReference>
<feature type="region of interest" description="Disordered" evidence="5">
    <location>
        <begin position="1947"/>
        <end position="2029"/>
    </location>
</feature>
<keyword evidence="3" id="KW-0106">Calcium</keyword>
<evidence type="ECO:0000256" key="3">
    <source>
        <dbReference type="ARBA" id="ARBA00022837"/>
    </source>
</evidence>
<dbReference type="EMBL" id="SOAY01000015">
    <property type="protein sequence ID" value="TDT39542.1"/>
    <property type="molecule type" value="Genomic_DNA"/>
</dbReference>
<dbReference type="PROSITE" id="PS00018">
    <property type="entry name" value="EF_HAND_1"/>
    <property type="match status" value="1"/>
</dbReference>
<feature type="domain" description="Calx-beta" evidence="7">
    <location>
        <begin position="1486"/>
        <end position="1592"/>
    </location>
</feature>
<dbReference type="InterPro" id="IPR057078">
    <property type="entry name" value="HYR-4C"/>
</dbReference>
<comment type="caution">
    <text evidence="8">The sequence shown here is derived from an EMBL/GenBank/DDBJ whole genome shotgun (WGS) entry which is preliminary data.</text>
</comment>
<dbReference type="InterPro" id="IPR055354">
    <property type="entry name" value="DUF7507"/>
</dbReference>
<name>A0A4R7JN82_9FLAO</name>
<dbReference type="SUPFAM" id="SSF141072">
    <property type="entry name" value="CalX-like"/>
    <property type="match status" value="7"/>
</dbReference>
<dbReference type="GO" id="GO:0030001">
    <property type="term" value="P:metal ion transport"/>
    <property type="evidence" value="ECO:0007669"/>
    <property type="project" value="TreeGrafter"/>
</dbReference>
<evidence type="ECO:0000259" key="7">
    <source>
        <dbReference type="SMART" id="SM00237"/>
    </source>
</evidence>
<feature type="signal peptide" evidence="6">
    <location>
        <begin position="1"/>
        <end position="21"/>
    </location>
</feature>
<dbReference type="InterPro" id="IPR003644">
    <property type="entry name" value="Calx_beta"/>
</dbReference>
<keyword evidence="4" id="KW-0406">Ion transport</keyword>
<feature type="chain" id="PRO_5020844504" evidence="6">
    <location>
        <begin position="22"/>
        <end position="2693"/>
    </location>
</feature>
<dbReference type="Pfam" id="PF24346">
    <property type="entry name" value="DUF7507"/>
    <property type="match status" value="1"/>
</dbReference>
<gene>
    <name evidence="8" type="ORF">CLV90_3524</name>
</gene>
<feature type="domain" description="Calx-beta" evidence="7">
    <location>
        <begin position="1249"/>
        <end position="1356"/>
    </location>
</feature>
<dbReference type="GO" id="GO:0005509">
    <property type="term" value="F:calcium ion binding"/>
    <property type="evidence" value="ECO:0007669"/>
    <property type="project" value="InterPro"/>
</dbReference>
<organism evidence="8 9">
    <name type="scientific">Maribacter spongiicola</name>
    <dbReference type="NCBI Taxonomy" id="1206753"/>
    <lineage>
        <taxon>Bacteria</taxon>
        <taxon>Pseudomonadati</taxon>
        <taxon>Bacteroidota</taxon>
        <taxon>Flavobacteriia</taxon>
        <taxon>Flavobacteriales</taxon>
        <taxon>Flavobacteriaceae</taxon>
        <taxon>Maribacter</taxon>
    </lineage>
</organism>
<proteinExistence type="predicted"/>
<dbReference type="SUPFAM" id="SSF103647">
    <property type="entry name" value="TSP type-3 repeat"/>
    <property type="match status" value="1"/>
</dbReference>
<dbReference type="PANTHER" id="PTHR11878">
    <property type="entry name" value="SODIUM/CALCIUM EXCHANGER"/>
    <property type="match status" value="1"/>
</dbReference>
<dbReference type="NCBIfam" id="TIGR04131">
    <property type="entry name" value="Bac_Flav_CTERM"/>
    <property type="match status" value="1"/>
</dbReference>
<dbReference type="OrthoDB" id="599464at2"/>
<feature type="compositionally biased region" description="Acidic residues" evidence="5">
    <location>
        <begin position="1983"/>
        <end position="1994"/>
    </location>
</feature>
<evidence type="ECO:0000256" key="5">
    <source>
        <dbReference type="SAM" id="MobiDB-lite"/>
    </source>
</evidence>
<dbReference type="GO" id="GO:0007154">
    <property type="term" value="P:cell communication"/>
    <property type="evidence" value="ECO:0007669"/>
    <property type="project" value="InterPro"/>
</dbReference>
<evidence type="ECO:0000256" key="1">
    <source>
        <dbReference type="ARBA" id="ARBA00022729"/>
    </source>
</evidence>
<evidence type="ECO:0000256" key="4">
    <source>
        <dbReference type="ARBA" id="ARBA00023065"/>
    </source>
</evidence>
<reference evidence="8 9" key="1">
    <citation type="submission" date="2019-03" db="EMBL/GenBank/DDBJ databases">
        <title>Genomic Encyclopedia of Archaeal and Bacterial Type Strains, Phase II (KMG-II): from individual species to whole genera.</title>
        <authorList>
            <person name="Goeker M."/>
        </authorList>
    </citation>
    <scope>NUCLEOTIDE SEQUENCE [LARGE SCALE GENOMIC DNA]</scope>
    <source>
        <strain evidence="8 9">DSM 25233</strain>
    </source>
</reference>
<evidence type="ECO:0000313" key="9">
    <source>
        <dbReference type="Proteomes" id="UP000294749"/>
    </source>
</evidence>
<dbReference type="InterPro" id="IPR018247">
    <property type="entry name" value="EF_Hand_1_Ca_BS"/>
</dbReference>
<feature type="domain" description="Calx-beta" evidence="7">
    <location>
        <begin position="1370"/>
        <end position="1472"/>
    </location>
</feature>
<dbReference type="Proteomes" id="UP000294749">
    <property type="component" value="Unassembled WGS sequence"/>
</dbReference>
<feature type="compositionally biased region" description="Acidic residues" evidence="5">
    <location>
        <begin position="1959"/>
        <end position="1969"/>
    </location>
</feature>
<sequence length="2693" mass="285970">MFKFLLKITFLVFCTSLSAQLDVSLTQSESICSSDGSITATAKGGTEPYQYRIVSGPVIKGFQNSGTFLALQPGNYSVEVRDATFTTVSGNITVTGNYVLPSLNLGITPPSCSSSSDGEVTLTGSNGNHIGTATFPTYKYRIVDLSTSPQTVIQEQNSDTFSGLSEGTYTFQIEDACQNTVSETITLTAPSITTIGGAIDFIEKIACDTYEAEYSPFGRGVSPHQVTVTEDATGTVIFSGSIDTSSGLSYSLGTNYNFGAGYTANIVDACGQTENKNFTFTPDIDMWSQKAFDCSGETAFFVFASLMNSSSQEASILVPATLTLTNQTDASDILVYTFTDQNDLEAEIREADIQLGDTYDAVLQDSCSYTMNTSLTFTPVVATTFEANVRPERGCMDGTTGMGFHVRNGGTNYGRVTILSGPASFTSEGGVVTNYSYPRVFVNPNGSSVYPEAFPPGIYEAEITDGCETGIETFEILPSQTVQHDFSVDFLQGCGNSNSLIINPNVISNINQTFYTNVTITNLDTGNSVFRESIYFFTEGTPVTVPNLPAGNYQLNLEFQSGGECTSGRAFTCACEPQSRNVTIPAYMSTSFDSIVGYTCTEGSGVIIAEGSNGIAPYQYEIINSSVPSNIGRTSTDGIFTATNEGTYTVRITDSCGNSADGAFEVVPYSPNLVASCDASGTQVTLTANLVTNAIFTWIDDAGTTVQQGTSNELVFDPFDASLSGDYTLQVAAPGLSCTIFDGSITVPNIPCSSSIDVRKTVETGPIYNSATDEYTVTYRITAENIGGLAGSYDVIDTFILGNGFSLINATLAYGGESDGVDGAVLSPFTSGDQIITGESIAGLRTETWLITATFTIDKDLFDATQDCTNGGGFGNQITVTGDTDTSNNTACVPVDFGNLEITKDGVYIDSNTNGLTNVGDAVNYTFSIINTGNVPISNVVVSDPLLGGAIAGPASGDTDADGQLDTTETWVYSATYSITQTDINNGQVNNLATVTGEDTDGNTITDTSTDPTPCATCTPAPTCVDCTLTEIPSNPSYSINDSSTVEGTNNVFTITASSSINQDIVFNLGYTNINTTNADYSGPSTVTLLANSTSVSFNVAAVDDSLIEPNETHEVQISYASVGVLNITDDTGEGEILDNDGGAGTGISFDTTNVIVDEDAGTAIFTIRLTGNVPGGFTLDYTTADATALSANDYSSVSGTLTFLGNDDEFFEIIVPITDDAIHEVTQLFTVELSNLSTILIGLNDTSATGTINDNDNASVFAKFVAVFESDLIYNLEVELNSAVEHSFTVDYETFGDENIGLGGTATLGADYAANVNTTLTFPANSPAGTIVTIPITIIEDALIEPSETIVQVLDNISDPTIGILSPNRIFTIQDDDGGAGTGISFDNDNITVDESVGTATVNVLLTGNVPGGFTLDYSTNDSSAIAPEDYTTTSGQLTFAGTDGETQPITVPIIDDNLIEALENLLVDLSNISTVLILINDTQATVNITDNDAGGAGNGISVADFTANENVGTVDFVITYTGATVADAFTVDFTITDAMAISPDDYTVATATGNVNFPANTTTGTTQVVTVTIIDDAILETAEDLNITLLNISNSLVVMIDADGRGIITDNEPQPDNDNDTIPDYVDMDDDNDGIPDIEECLGENPSMLTYTSRSGMNISNVDYGISVTSTGQPIVGANGNGIALEEDAPGYEFTFTEPVGRLSLSFGNVHSNNEIGDFQLTLADGTIVANADFILTHDPSEDPYDYNGRETGGDPNWAIRLVRRVGAPYPDGVHYLDRGTGTGQSWGIVVFEGYELNPIVRVSYSQHTGPNLGYSMGIGALTPVDCDTDGDGVLNRFDLDSDNDGILDALEIGHAVAHTNGEVNGVVGIDGIPDAVQAIADDREYNYTFSESVDDTDTIYDFLDLDSDGDGIPDNVEAQTTIGYVSPADAIDVNGVDMNYTTGLTPTNTDGTDNPDYLDTDSDNEGGSDISEANITLDGTDSDNDGLDDATDATSDYTDVGGTIDNPLSTPLVLPDSDNDVSTGGDVDFRDGNYGISFQNDNITVDEAAGTATVNVLLTGNVPGGFTLNYTTNDSSAIALGDYMTTSGQLTFAGTDGETQPITIPIIDDNLIEALENLVVDLSNISTVLILINDTQATVNITDNDSDPLLYGVEFDTTSIEVNEGDGTVTLNVVLNTDVQDEFTVEFYTVDRSTVDGMDYTGVPRNTQTLTFGGTNPNTQTITIPIIDDIIIENPETFSVILENISSPIVGILSDNIATVTIIDNDGDEGWPTDETIEACDAIPDAFVITSDSACAITVVYEELIAGQDDECATEYTITRTWTITDCVGNVRTHTQVITIEDTVAPTFNETLPQDMTVECNMVPDASTLTATDSCEPNIDVTFTESITNDENCALGYTVTRTWTATDCAGNMVEHTQVITVEPSVEIMSQPYEEEMTIICGDDIPEAPEMVFTGGCGNFDVVYNEETQQADGSDDYMIIRTWNVTDSCGNTASFEQIVFVLQPQLQEITINICIEEEPIDLLNYLPADFDRNGTFMILEGDVVLEQNIFDPMNHEPGEYKIAYSSTEGTCKYYVDFTVIVDTECVPCGRGDINISTAVTANGDGVNDFFEIKGAESCALSFDVMIFNRWGNKIAEVKDYQNDWGGKSPDGSFGQSDVLPTGTYFYIIHATDKNTDKKIEPFSGYIYLGTN</sequence>
<dbReference type="SMART" id="SM00237">
    <property type="entry name" value="Calx_beta"/>
    <property type="match status" value="6"/>
</dbReference>
<protein>
    <submittedName>
        <fullName evidence="8">Gliding motility-associated-like protein</fullName>
    </submittedName>
</protein>
<dbReference type="RefSeq" id="WP_133688758.1">
    <property type="nucleotide sequence ID" value="NZ_SOAY01000015.1"/>
</dbReference>
<evidence type="ECO:0000256" key="6">
    <source>
        <dbReference type="SAM" id="SignalP"/>
    </source>
</evidence>
<feature type="domain" description="Calx-beta" evidence="7">
    <location>
        <begin position="1133"/>
        <end position="1235"/>
    </location>
</feature>
<keyword evidence="2" id="KW-0677">Repeat</keyword>
<dbReference type="Pfam" id="PF23237">
    <property type="entry name" value="HYR_4C"/>
    <property type="match status" value="1"/>
</dbReference>
<keyword evidence="4" id="KW-0813">Transport</keyword>
<accession>A0A4R7JN82</accession>
<dbReference type="InterPro" id="IPR038081">
    <property type="entry name" value="CalX-like_sf"/>
</dbReference>
<feature type="compositionally biased region" description="Low complexity" evidence="5">
    <location>
        <begin position="1947"/>
        <end position="1958"/>
    </location>
</feature>
<dbReference type="InterPro" id="IPR026341">
    <property type="entry name" value="T9SS_type_B"/>
</dbReference>
<evidence type="ECO:0000313" key="8">
    <source>
        <dbReference type="EMBL" id="TDT39542.1"/>
    </source>
</evidence>